<dbReference type="Pfam" id="PF23592">
    <property type="entry name" value="Cadherin_CELSR2_9th"/>
    <property type="match status" value="1"/>
</dbReference>
<dbReference type="Pfam" id="PF00053">
    <property type="entry name" value="EGF_laminin"/>
    <property type="match status" value="1"/>
</dbReference>
<keyword evidence="14" id="KW-0325">Glycoprotein</keyword>
<evidence type="ECO:0000256" key="17">
    <source>
        <dbReference type="PROSITE-ProRule" id="PRU00043"/>
    </source>
</evidence>
<dbReference type="InterPro" id="IPR002049">
    <property type="entry name" value="LE_dom"/>
</dbReference>
<dbReference type="PROSITE" id="PS50221">
    <property type="entry name" value="GAIN_B"/>
    <property type="match status" value="1"/>
</dbReference>
<dbReference type="FunFam" id="4.10.1240.10:FF:000021">
    <property type="entry name" value="Cadherin EGF LAG seven-pass G-type receptor"/>
    <property type="match status" value="1"/>
</dbReference>
<evidence type="ECO:0000259" key="24">
    <source>
        <dbReference type="PROSITE" id="PS50227"/>
    </source>
</evidence>
<dbReference type="OrthoDB" id="26203at2759"/>
<evidence type="ECO:0000256" key="12">
    <source>
        <dbReference type="ARBA" id="ARBA00023157"/>
    </source>
</evidence>
<keyword evidence="15" id="KW-0807">Transducer</keyword>
<dbReference type="Pfam" id="PF00002">
    <property type="entry name" value="7tm_2"/>
    <property type="match status" value="2"/>
</dbReference>
<keyword evidence="12 18" id="KW-1015">Disulfide bond</keyword>
<dbReference type="InterPro" id="IPR032471">
    <property type="entry name" value="AGRL2-4_GAIN_subdom_A"/>
</dbReference>
<dbReference type="SMART" id="SM00008">
    <property type="entry name" value="HormR"/>
    <property type="match status" value="1"/>
</dbReference>
<keyword evidence="8 17" id="KW-0106">Calcium</keyword>
<dbReference type="PROSITE" id="PS50261">
    <property type="entry name" value="G_PROTEIN_RECEP_F2_4"/>
    <property type="match status" value="2"/>
</dbReference>
<dbReference type="InterPro" id="IPR057244">
    <property type="entry name" value="GAIN_B"/>
</dbReference>
<feature type="domain" description="Cadherin" evidence="26">
    <location>
        <begin position="717"/>
        <end position="821"/>
    </location>
</feature>
<dbReference type="Gene3D" id="1.20.1070.10">
    <property type="entry name" value="Rhodopsin 7-helix transmembrane proteins"/>
    <property type="match status" value="2"/>
</dbReference>
<evidence type="ECO:0000256" key="6">
    <source>
        <dbReference type="ARBA" id="ARBA00022729"/>
    </source>
</evidence>
<feature type="disulfide bond" evidence="19">
    <location>
        <begin position="1925"/>
        <end position="1937"/>
    </location>
</feature>
<dbReference type="GO" id="GO:0042067">
    <property type="term" value="P:establishment of ommatidial planar polarity"/>
    <property type="evidence" value="ECO:0007669"/>
    <property type="project" value="UniProtKB-ARBA"/>
</dbReference>
<dbReference type="FunFam" id="2.60.40.60:FF:000020">
    <property type="entry name" value="Dachsous cadherin-related 1b"/>
    <property type="match status" value="3"/>
</dbReference>
<dbReference type="GO" id="GO:0022603">
    <property type="term" value="P:regulation of anatomical structure morphogenesis"/>
    <property type="evidence" value="ECO:0007669"/>
    <property type="project" value="UniProtKB-ARBA"/>
</dbReference>
<dbReference type="FunFam" id="2.60.40.60:FF:000013">
    <property type="entry name" value="Cadherin EGF LAG seven-pass G-type receptor"/>
    <property type="match status" value="2"/>
</dbReference>
<feature type="domain" description="Cadherin" evidence="26">
    <location>
        <begin position="184"/>
        <end position="289"/>
    </location>
</feature>
<feature type="domain" description="GAIN-B" evidence="23">
    <location>
        <begin position="2234"/>
        <end position="2412"/>
    </location>
</feature>
<feature type="domain" description="EGF-like" evidence="21">
    <location>
        <begin position="1296"/>
        <end position="1332"/>
    </location>
</feature>
<evidence type="ECO:0000259" key="23">
    <source>
        <dbReference type="PROSITE" id="PS50221"/>
    </source>
</evidence>
<reference evidence="27" key="1">
    <citation type="submission" date="2020-11" db="EMBL/GenBank/DDBJ databases">
        <authorList>
            <person name="Tran Van P."/>
        </authorList>
    </citation>
    <scope>NUCLEOTIDE SEQUENCE</scope>
</reference>
<dbReference type="PROSITE" id="PS00232">
    <property type="entry name" value="CADHERIN_1"/>
    <property type="match status" value="6"/>
</dbReference>
<feature type="disulfide bond" evidence="19">
    <location>
        <begin position="1946"/>
        <end position="1955"/>
    </location>
</feature>
<feature type="domain" description="EGF-like" evidence="21">
    <location>
        <begin position="1581"/>
        <end position="1617"/>
    </location>
</feature>
<dbReference type="FunFam" id="2.10.25.10:FF:000011">
    <property type="entry name" value="Cadherin EGF LAG seven-pass G-type receptor"/>
    <property type="match status" value="1"/>
</dbReference>
<feature type="domain" description="Laminin G" evidence="20">
    <location>
        <begin position="1621"/>
        <end position="1790"/>
    </location>
</feature>
<dbReference type="SUPFAM" id="SSF49313">
    <property type="entry name" value="Cadherin-like"/>
    <property type="match status" value="9"/>
</dbReference>
<evidence type="ECO:0000256" key="10">
    <source>
        <dbReference type="ARBA" id="ARBA00023040"/>
    </source>
</evidence>
<dbReference type="InterPro" id="IPR036445">
    <property type="entry name" value="GPCR_2_extracell_dom_sf"/>
</dbReference>
<evidence type="ECO:0000256" key="9">
    <source>
        <dbReference type="ARBA" id="ARBA00022989"/>
    </source>
</evidence>
<dbReference type="CDD" id="cd11304">
    <property type="entry name" value="Cadherin_repeat"/>
    <property type="match status" value="9"/>
</dbReference>
<dbReference type="InterPro" id="IPR001879">
    <property type="entry name" value="GPCR_2_extracellular_dom"/>
</dbReference>
<dbReference type="GO" id="GO:0004930">
    <property type="term" value="F:G protein-coupled receptor activity"/>
    <property type="evidence" value="ECO:0007669"/>
    <property type="project" value="UniProtKB-KW"/>
</dbReference>
<evidence type="ECO:0000256" key="13">
    <source>
        <dbReference type="ARBA" id="ARBA00023170"/>
    </source>
</evidence>
<feature type="domain" description="Cadherin" evidence="26">
    <location>
        <begin position="929"/>
        <end position="1033"/>
    </location>
</feature>
<feature type="disulfide bond" evidence="18">
    <location>
        <begin position="1322"/>
        <end position="1331"/>
    </location>
</feature>
<evidence type="ECO:0000259" key="26">
    <source>
        <dbReference type="PROSITE" id="PS50268"/>
    </source>
</evidence>
<dbReference type="InterPro" id="IPR001881">
    <property type="entry name" value="EGF-like_Ca-bd_dom"/>
</dbReference>
<dbReference type="InterPro" id="IPR017981">
    <property type="entry name" value="GPCR_2-like_7TM"/>
</dbReference>
<evidence type="ECO:0000256" key="16">
    <source>
        <dbReference type="ARBA" id="ARBA00023292"/>
    </source>
</evidence>
<dbReference type="InterPro" id="IPR056286">
    <property type="entry name" value="Cadherin_CELSR1-3_9th"/>
</dbReference>
<evidence type="ECO:0000256" key="3">
    <source>
        <dbReference type="ARBA" id="ARBA00022475"/>
    </source>
</evidence>
<dbReference type="PROSITE" id="PS50227">
    <property type="entry name" value="G_PROTEIN_RECEP_F2_3"/>
    <property type="match status" value="1"/>
</dbReference>
<dbReference type="Pfam" id="PF02210">
    <property type="entry name" value="Laminin_G_2"/>
    <property type="match status" value="2"/>
</dbReference>
<dbReference type="PANTHER" id="PTHR24026:SF51">
    <property type="entry name" value="PROTOCADHERIN-LIKE WING POLARITY PROTEIN STAN"/>
    <property type="match status" value="1"/>
</dbReference>
<feature type="domain" description="Cadherin" evidence="26">
    <location>
        <begin position="290"/>
        <end position="397"/>
    </location>
</feature>
<evidence type="ECO:0000259" key="22">
    <source>
        <dbReference type="PROSITE" id="PS50027"/>
    </source>
</evidence>
<evidence type="ECO:0000259" key="25">
    <source>
        <dbReference type="PROSITE" id="PS50261"/>
    </source>
</evidence>
<dbReference type="PRINTS" id="PR00205">
    <property type="entry name" value="CADHERIN"/>
</dbReference>
<dbReference type="PROSITE" id="PS50268">
    <property type="entry name" value="CADHERIN_2"/>
    <property type="match status" value="8"/>
</dbReference>
<feature type="domain" description="Laminin EGF-like" evidence="22">
    <location>
        <begin position="1925"/>
        <end position="1972"/>
    </location>
</feature>
<dbReference type="Gene3D" id="2.170.300.10">
    <property type="entry name" value="Tie2 ligand-binding domain superfamily"/>
    <property type="match status" value="1"/>
</dbReference>
<dbReference type="GO" id="GO:0048468">
    <property type="term" value="P:cell development"/>
    <property type="evidence" value="ECO:0007669"/>
    <property type="project" value="UniProtKB-ARBA"/>
</dbReference>
<feature type="domain" description="Cadherin" evidence="26">
    <location>
        <begin position="505"/>
        <end position="613"/>
    </location>
</feature>
<dbReference type="FunFam" id="2.60.40.60:FF:000044">
    <property type="entry name" value="Cadherin, EGF LAG seven-pass G-type receptor 3"/>
    <property type="match status" value="1"/>
</dbReference>
<dbReference type="Gene3D" id="2.60.220.50">
    <property type="match status" value="1"/>
</dbReference>
<feature type="domain" description="G-protein coupled receptors family 2 profile 1" evidence="24">
    <location>
        <begin position="1957"/>
        <end position="2030"/>
    </location>
</feature>
<dbReference type="SMART" id="SM00181">
    <property type="entry name" value="EGF"/>
    <property type="match status" value="6"/>
</dbReference>
<dbReference type="GO" id="GO:0051239">
    <property type="term" value="P:regulation of multicellular organismal process"/>
    <property type="evidence" value="ECO:0007669"/>
    <property type="project" value="UniProtKB-ARBA"/>
</dbReference>
<dbReference type="Gene3D" id="2.60.120.200">
    <property type="match status" value="2"/>
</dbReference>
<gene>
    <name evidence="27" type="ORF">CTOB1V02_LOCUS514</name>
</gene>
<feature type="domain" description="Cadherin" evidence="26">
    <location>
        <begin position="822"/>
        <end position="928"/>
    </location>
</feature>
<feature type="domain" description="Cadherin" evidence="26">
    <location>
        <begin position="614"/>
        <end position="716"/>
    </location>
</feature>
<evidence type="ECO:0000256" key="14">
    <source>
        <dbReference type="ARBA" id="ARBA00023180"/>
    </source>
</evidence>
<evidence type="ECO:0000256" key="1">
    <source>
        <dbReference type="ARBA" id="ARBA00004221"/>
    </source>
</evidence>
<evidence type="ECO:0000256" key="2">
    <source>
        <dbReference type="ARBA" id="ARBA00004651"/>
    </source>
</evidence>
<feature type="disulfide bond" evidence="18">
    <location>
        <begin position="1607"/>
        <end position="1616"/>
    </location>
</feature>
<keyword evidence="13" id="KW-0675">Receptor</keyword>
<evidence type="ECO:0000256" key="5">
    <source>
        <dbReference type="ARBA" id="ARBA00022692"/>
    </source>
</evidence>
<evidence type="ECO:0000256" key="11">
    <source>
        <dbReference type="ARBA" id="ARBA00023136"/>
    </source>
</evidence>
<dbReference type="InterPro" id="IPR001791">
    <property type="entry name" value="Laminin_G"/>
</dbReference>
<evidence type="ECO:0000259" key="21">
    <source>
        <dbReference type="PROSITE" id="PS50026"/>
    </source>
</evidence>
<feature type="disulfide bond" evidence="19">
    <location>
        <begin position="1927"/>
        <end position="1944"/>
    </location>
</feature>
<dbReference type="SUPFAM" id="SSF49899">
    <property type="entry name" value="Concanavalin A-like lectins/glucanases"/>
    <property type="match status" value="2"/>
</dbReference>
<keyword evidence="5" id="KW-0812">Transmembrane</keyword>
<dbReference type="PRINTS" id="PR00249">
    <property type="entry name" value="GPCRSECRETIN"/>
</dbReference>
<evidence type="ECO:0000256" key="19">
    <source>
        <dbReference type="PROSITE-ProRule" id="PRU00460"/>
    </source>
</evidence>
<dbReference type="InterPro" id="IPR046338">
    <property type="entry name" value="GAIN_dom_sf"/>
</dbReference>
<keyword evidence="10" id="KW-0297">G-protein coupled receptor</keyword>
<dbReference type="CDD" id="cd00110">
    <property type="entry name" value="LamG"/>
    <property type="match status" value="2"/>
</dbReference>
<dbReference type="EMBL" id="OB660067">
    <property type="protein sequence ID" value="CAD7222512.1"/>
    <property type="molecule type" value="Genomic_DNA"/>
</dbReference>
<evidence type="ECO:0000313" key="27">
    <source>
        <dbReference type="EMBL" id="CAD7222512.1"/>
    </source>
</evidence>
<evidence type="ECO:0000256" key="8">
    <source>
        <dbReference type="ARBA" id="ARBA00022837"/>
    </source>
</evidence>
<dbReference type="SMART" id="SM00180">
    <property type="entry name" value="EGF_Lam"/>
    <property type="match status" value="1"/>
</dbReference>
<dbReference type="PROSITE" id="PS50027">
    <property type="entry name" value="EGF_LAM_2"/>
    <property type="match status" value="1"/>
</dbReference>
<comment type="caution">
    <text evidence="18">Lacks conserved residue(s) required for the propagation of feature annotation.</text>
</comment>
<dbReference type="GO" id="GO:0007166">
    <property type="term" value="P:cell surface receptor signaling pathway"/>
    <property type="evidence" value="ECO:0007669"/>
    <property type="project" value="InterPro"/>
</dbReference>
<dbReference type="SMART" id="SM00112">
    <property type="entry name" value="CA"/>
    <property type="match status" value="8"/>
</dbReference>
<dbReference type="GO" id="GO:0007156">
    <property type="term" value="P:homophilic cell adhesion via plasma membrane adhesion molecules"/>
    <property type="evidence" value="ECO:0007669"/>
    <property type="project" value="InterPro"/>
</dbReference>
<dbReference type="InterPro" id="IPR000832">
    <property type="entry name" value="GPCR_2_secretin-like"/>
</dbReference>
<dbReference type="InterPro" id="IPR002126">
    <property type="entry name" value="Cadherin-like_dom"/>
</dbReference>
<dbReference type="InterPro" id="IPR013320">
    <property type="entry name" value="ConA-like_dom_sf"/>
</dbReference>
<evidence type="ECO:0000256" key="7">
    <source>
        <dbReference type="ARBA" id="ARBA00022737"/>
    </source>
</evidence>
<dbReference type="InterPro" id="IPR015919">
    <property type="entry name" value="Cadherin-like_sf"/>
</dbReference>
<dbReference type="FunFam" id="2.60.40.60:FF:000029">
    <property type="entry name" value="Cadherin EGF LAG seven-pass G-type receptor 3"/>
    <property type="match status" value="1"/>
</dbReference>
<dbReference type="PROSITE" id="PS00022">
    <property type="entry name" value="EGF_1"/>
    <property type="match status" value="2"/>
</dbReference>
<dbReference type="Gene3D" id="2.10.25.10">
    <property type="entry name" value="Laminin"/>
    <property type="match status" value="3"/>
</dbReference>
<dbReference type="PROSITE" id="PS50025">
    <property type="entry name" value="LAM_G_DOMAIN"/>
    <property type="match status" value="2"/>
</dbReference>
<dbReference type="Pfam" id="PF00008">
    <property type="entry name" value="EGF"/>
    <property type="match status" value="2"/>
</dbReference>
<keyword evidence="7" id="KW-0677">Repeat</keyword>
<evidence type="ECO:0000259" key="20">
    <source>
        <dbReference type="PROSITE" id="PS50025"/>
    </source>
</evidence>
<name>A0A7R8ZGD1_9CRUS</name>
<dbReference type="InterPro" id="IPR000742">
    <property type="entry name" value="EGF"/>
</dbReference>
<keyword evidence="11" id="KW-0472">Membrane</keyword>
<accession>A0A7R8ZGD1</accession>
<dbReference type="CDD" id="cd00054">
    <property type="entry name" value="EGF_CA"/>
    <property type="match status" value="3"/>
</dbReference>
<keyword evidence="16 19" id="KW-0424">Laminin EGF-like domain</keyword>
<dbReference type="FunFam" id="2.60.120.200:FF:000173">
    <property type="entry name" value="Cadherin EGF LAG seven-pass G-type receptor"/>
    <property type="match status" value="1"/>
</dbReference>
<dbReference type="GO" id="GO:0048638">
    <property type="term" value="P:regulation of developmental growth"/>
    <property type="evidence" value="ECO:0007669"/>
    <property type="project" value="UniProtKB-ARBA"/>
</dbReference>
<dbReference type="SMART" id="SM00282">
    <property type="entry name" value="LamG"/>
    <property type="match status" value="2"/>
</dbReference>
<dbReference type="FunFam" id="2.10.25.10:FF:000185">
    <property type="entry name" value="basement membrane-specific heparan sulfate proteoglycan core protein-like"/>
    <property type="match status" value="1"/>
</dbReference>
<dbReference type="Pfam" id="PF00028">
    <property type="entry name" value="Cadherin"/>
    <property type="match status" value="8"/>
</dbReference>
<comment type="subcellular location">
    <subcellularLocation>
        <location evidence="1">Apical cell membrane</location>
    </subcellularLocation>
    <subcellularLocation>
        <location evidence="2">Cell membrane</location>
        <topology evidence="2">Multi-pass membrane protein</topology>
    </subcellularLocation>
</comment>
<feature type="domain" description="Cadherin" evidence="26">
    <location>
        <begin position="398"/>
        <end position="504"/>
    </location>
</feature>
<evidence type="ECO:0000256" key="18">
    <source>
        <dbReference type="PROSITE-ProRule" id="PRU00076"/>
    </source>
</evidence>
<dbReference type="GO" id="GO:0035159">
    <property type="term" value="P:regulation of tube length, open tracheal system"/>
    <property type="evidence" value="ECO:0007669"/>
    <property type="project" value="UniProtKB-ARBA"/>
</dbReference>
<dbReference type="GO" id="GO:0016324">
    <property type="term" value="C:apical plasma membrane"/>
    <property type="evidence" value="ECO:0007669"/>
    <property type="project" value="UniProtKB-SubCell"/>
</dbReference>
<proteinExistence type="predicted"/>
<feature type="domain" description="G-protein coupled receptors family 2 profile 2" evidence="25">
    <location>
        <begin position="2730"/>
        <end position="2835"/>
    </location>
</feature>
<dbReference type="FunFam" id="2.60.40.60:FF:000010">
    <property type="entry name" value="Cadherin EGF LAG seven-pass G-type receptor 3"/>
    <property type="match status" value="1"/>
</dbReference>
<protein>
    <submittedName>
        <fullName evidence="27">Uncharacterized protein</fullName>
    </submittedName>
</protein>
<keyword evidence="6" id="KW-0732">Signal</keyword>
<dbReference type="PROSITE" id="PS01186">
    <property type="entry name" value="EGF_2"/>
    <property type="match status" value="2"/>
</dbReference>
<sequence length="2852" mass="314578">MPLPKMEGCKGQNSHQEVQSSLSLQVVALRSPSRETLGKELEASNVTFRLLIEWNNGESRIRLDTPVHITIPFSSQKTSAVIEKPLWKVYLPSLIPAYLRATCGWSVQGHEDLFSIDEDGYLTVATNPASGAFQAVLSLDHCIDRVILEFTSATTTNGSERGHRRRKRRADPQVPSSQSLPYFDRPVYVVEVPEEQPKGYPVTTIVANNPVQGGVLKYSLEAALDARSQKMFSIDETSGAISTATQLDREVLDQHFFKVTAWDSNNPQRSGTVELQIKVSDINDHEPIFEQGTYEASVRESLAIGSTVVAVRATDGDTGKNAALLYNFLNPLGENEVFRVDPATGIVSTRLPLDRERHQEYELQIQVTDEAPPASRKSATALVHIRVLDENDNYPQFVDTPETVFVSEDIDASINPVIAHISATDPDAGRNAALRYSLIGGNTEGRFSIDSLTGEVAVVEPLDYEHVRSYRLVIRAQDGGDPSKSNTTSLIVSVQDVNDNSPKFYSSVFHETVQENVPVGFPLVQVQAFDRDDGPNAELTYELDDDDGGSDVANSFKIDRKTGWIQTTQELDREVKNHYSFKVIARDSGVPPRNASAQVTVQVQDQNDNDPVFEQKVYETRVSEAASPGTPVLTVVATDKDENPRLSYEITSGNARGRFSLSTQNGEGLMSVALPLDYKQESRFVITVRATDFGGRFDTATVYINVTDANTHAPTFVGAPYTASVWEDAPVGSLVVVVSATDADVGENARITYGIRSEDAQETFAINPSTGQITTAKLLDRETRSGYLITITAQDQGVPQLSDATDVEIIVADVNDNAPVFKQPVYSASVTENSSPGLSVVQLSASDPDTHLNGQIRFTFDNGGDDGDGAFSLDATSGIVRTEVSLDREKVAEYRLVALAVDNGNPEMTSSVVIQVAVKDENDNPPLFDSDPLIFSIPENSPVGSTVGEIRAHDPDEGPNGEVEYTIIGGEDAASFTLARISGAVEVRTRLDLDYESPKKKFKFMVRASSPPLRTDVQVEVFVQDVNDNPPRLEDFKVIFNNYKNYFPTGSIGRVPAFDADVSDKLAYQIMSGNRADLLFIDADSGEIRLSPSLNTNVPIKALMEVSVSDGLNEVRASLTLEVLLVTETMLFNSLTLRLEGLTPNDFLSQLMERFKDGLSAIIPCPRDDIFLFNVRADSEVAEQHVLNVTFSARRPDMPGDIYFSQSYLRERVYLNRDTLQKISTIKVLPFDDTICFREPCLNFERCLSVFKFGNAAGFMASPSVLFRPIHPVNTFACKCPVGFTGMREHYECDTEVNLCYSNPCQNGGTCQQQESDFTCLCPNGFTGDKCEIDLKTSTCRPDFCLGGSRCTQGEQGVECANCSLGVSQEHQTSMCHLRTRSFTDDGSYLTFPGLKNRYRLRIQLSFATVAENALLLYNGRYNGQHDFIALSLVEGKVRLAYSLGGGNQAEVEAELPGGISDGKWHKVTVEYLNKTATLSLDDCDVALAIRHGDRLNMKCANRSTIVLDERCASLLATCHRFLDLTGPLHIGALPPSVKTSAEITRKGFVGCIKDLELDYAPIDMNSYVANNGTQAGCRFKGDFCRSSPCRNGAACHEGWGGFLCDCLPGFGGQDCGQDADIARQFSGDGFMIFQPTSLHRISLPWEISLSVRTKSMSAPLLVAHIEGGKQAHLEVVNGRIQFRYGADRLIGSSAVKVSDGAWHHIKMSWMKGGHVWIAIDYGLHEFTGIFTASAGKLAGLAVDRISVAGNEDTARTRGGFSGCLRDLRIDGEPSSWLSAPVERNVERRCTVPHACSDTTCPDRAVCQDSWKGHACVCDPGTVGPQCEEPCSLQPCQNGGQCQPNATDTRGYICECPEAEFTGPYCETPVPQECPSHWWGHPVCGPCSCNVAIGYDASCNKTTGQCRCESNHFQPDGEEGACLPCDCYAVGSVSNQCDQMTGQCRCRPGVIGRTCDACANRLAEVTSNGCEVIYNGCPRSFTENLWWERTLFGETAVTACPQGSRGKASRVCNSEDGWGPPDMFNCTAEDFRDLRELLERLDKSRLQLTPYAAVKSARDLKVAVENGPDLYGSDVLTSAQLLSYLIQFELQQNLNLSHRQDKEYIQNLVLTTNAILRPERAKHWTRIRNLTGAGPEVILSLLVKYGDVLTASMQDVYTNPFEVATDNIAFGLDIIDLESLLGNLNPMSPLSSLPHPAAVTPGWISQLSEESVAVVLPKYDNYLRSREHTWFRRSHLHLEFGLDRYKMKELMELQDRSRRGRRSSFPSILSLPPLSTNVHRRESTVVVAYLFIHPRVGSLMPEAYDRSIKQRWGIGLEVGSPMVSHSVYHRSTGLLAWNPQPAKKVNLQVDGFNRRSDAQCVWWKEEDSEWSKDGCRTRILGFWEYQDQNYYVECLCNNYGITGVLVDRIQAEYVLEVGLLESVATYIGLLGSLVLLGMTLFGLCVLRGGQATNSNAIHKNIVGTLWAAIFLFLIALKLRVALLMEPALCKFLAILLHYAWCSVFFWLLLEALHLYRMVSEIRDVNHGQMRIYYAFGYGGPAIVAALAVGVRAEQFGTVHFCWLSVHESAIWSMVGPICVLILSALLIFVMALRASLTFKEHVEGFGNLRTLLWLSSALLPLIGSTWILSVLSVNEGSATLHHALALSALLSGLYVFLAYCVLNRRVRTGISFGLRNLGKSIDGHHREKTSDGTSSIGPMTRRDMPSGPYHTHGPMDFRLQRALHLAGALCKFLAILLHYAWCSVFFWLLLEALHLYRMVSEIRDVNHGQMRIYYAFGYGGPAIVAALAVGVRAEQFGTVHFCWLSVHESAIWSMVGPICVLILSALLIFVMALRASLTFKVRAERHRLPCQI</sequence>
<dbReference type="SUPFAM" id="SSF57196">
    <property type="entry name" value="EGF/Laminin"/>
    <property type="match status" value="4"/>
</dbReference>
<organism evidence="27">
    <name type="scientific">Cyprideis torosa</name>
    <dbReference type="NCBI Taxonomy" id="163714"/>
    <lineage>
        <taxon>Eukaryota</taxon>
        <taxon>Metazoa</taxon>
        <taxon>Ecdysozoa</taxon>
        <taxon>Arthropoda</taxon>
        <taxon>Crustacea</taxon>
        <taxon>Oligostraca</taxon>
        <taxon>Ostracoda</taxon>
        <taxon>Podocopa</taxon>
        <taxon>Podocopida</taxon>
        <taxon>Cytherocopina</taxon>
        <taxon>Cytheroidea</taxon>
        <taxon>Cytherideidae</taxon>
        <taxon>Cyprideis</taxon>
    </lineage>
</organism>
<dbReference type="SMART" id="SM00179">
    <property type="entry name" value="EGF_CA"/>
    <property type="match status" value="3"/>
</dbReference>
<dbReference type="GO" id="GO:0005509">
    <property type="term" value="F:calcium ion binding"/>
    <property type="evidence" value="ECO:0007669"/>
    <property type="project" value="UniProtKB-UniRule"/>
</dbReference>
<dbReference type="Gene3D" id="2.60.40.60">
    <property type="entry name" value="Cadherins"/>
    <property type="match status" value="9"/>
</dbReference>
<keyword evidence="3" id="KW-1003">Cell membrane</keyword>
<keyword evidence="4 18" id="KW-0245">EGF-like domain</keyword>
<dbReference type="Gene3D" id="4.10.1240.10">
    <property type="entry name" value="GPCR, family 2, extracellular hormone receptor domain"/>
    <property type="match status" value="1"/>
</dbReference>
<dbReference type="PROSITE" id="PS50026">
    <property type="entry name" value="EGF_3"/>
    <property type="match status" value="3"/>
</dbReference>
<dbReference type="GO" id="GO:0016339">
    <property type="term" value="P:calcium-dependent cell-cell adhesion via plasma membrane cell adhesion molecules"/>
    <property type="evidence" value="ECO:0007669"/>
    <property type="project" value="UniProtKB-ARBA"/>
</dbReference>
<feature type="domain" description="Laminin G" evidence="20">
    <location>
        <begin position="1379"/>
        <end position="1578"/>
    </location>
</feature>
<dbReference type="InterPro" id="IPR020894">
    <property type="entry name" value="Cadherin_CS"/>
</dbReference>
<dbReference type="PANTHER" id="PTHR24026">
    <property type="entry name" value="FAT ATYPICAL CADHERIN-RELATED"/>
    <property type="match status" value="1"/>
</dbReference>
<keyword evidence="9" id="KW-1133">Transmembrane helix</keyword>
<dbReference type="CDD" id="cd00055">
    <property type="entry name" value="EGF_Lam"/>
    <property type="match status" value="1"/>
</dbReference>
<evidence type="ECO:0000256" key="15">
    <source>
        <dbReference type="ARBA" id="ARBA00023224"/>
    </source>
</evidence>
<feature type="domain" description="G-protein coupled receptors family 2 profile 2" evidence="25">
    <location>
        <begin position="2421"/>
        <end position="2663"/>
    </location>
</feature>
<feature type="domain" description="EGF-like" evidence="21">
    <location>
        <begin position="1828"/>
        <end position="1867"/>
    </location>
</feature>
<dbReference type="Pfam" id="PF16489">
    <property type="entry name" value="GAIN"/>
    <property type="match status" value="1"/>
</dbReference>
<evidence type="ECO:0000256" key="4">
    <source>
        <dbReference type="ARBA" id="ARBA00022536"/>
    </source>
</evidence>